<dbReference type="STRING" id="554055.A0A2P6VRK3"/>
<dbReference type="Proteomes" id="UP000239649">
    <property type="component" value="Unassembled WGS sequence"/>
</dbReference>
<dbReference type="PANTHER" id="PTHR12599:SF8">
    <property type="entry name" value="PTERIN-4-ALPHA-CARBINOLAMINE DEHYDRATASE, CHLOROPLASTIC-RELATED"/>
    <property type="match status" value="1"/>
</dbReference>
<evidence type="ECO:0000256" key="1">
    <source>
        <dbReference type="ARBA" id="ARBA00001554"/>
    </source>
</evidence>
<comment type="caution">
    <text evidence="5">The sequence shown here is derived from an EMBL/GenBank/DDBJ whole genome shotgun (WGS) entry which is preliminary data.</text>
</comment>
<name>A0A2P6VRK3_9CHLO</name>
<evidence type="ECO:0000256" key="2">
    <source>
        <dbReference type="ARBA" id="ARBA00006472"/>
    </source>
</evidence>
<dbReference type="Gene3D" id="3.30.1360.20">
    <property type="entry name" value="Transcriptional coactivator/pterin dehydratase"/>
    <property type="match status" value="1"/>
</dbReference>
<gene>
    <name evidence="5" type="primary">g659</name>
    <name evidence="5" type="ORF">C2E20_0659</name>
</gene>
<dbReference type="PANTHER" id="PTHR12599">
    <property type="entry name" value="PTERIN-4-ALPHA-CARBINOLAMINE DEHYDRATASE"/>
    <property type="match status" value="1"/>
</dbReference>
<comment type="catalytic activity">
    <reaction evidence="1">
        <text>(4aS,6R)-4a-hydroxy-L-erythro-5,6,7,8-tetrahydrobiopterin = (6R)-L-erythro-6,7-dihydrobiopterin + H2O</text>
        <dbReference type="Rhea" id="RHEA:11920"/>
        <dbReference type="ChEBI" id="CHEBI:15377"/>
        <dbReference type="ChEBI" id="CHEBI:15642"/>
        <dbReference type="ChEBI" id="CHEBI:43120"/>
        <dbReference type="EC" id="4.2.1.96"/>
    </reaction>
</comment>
<evidence type="ECO:0000256" key="4">
    <source>
        <dbReference type="ARBA" id="ARBA00023239"/>
    </source>
</evidence>
<reference evidence="5 6" key="1">
    <citation type="journal article" date="2018" name="Plant J.">
        <title>Genome sequences of Chlorella sorokiniana UTEX 1602 and Micractinium conductrix SAG 241.80: implications to maltose excretion by a green alga.</title>
        <authorList>
            <person name="Arriola M.B."/>
            <person name="Velmurugan N."/>
            <person name="Zhang Y."/>
            <person name="Plunkett M.H."/>
            <person name="Hondzo H."/>
            <person name="Barney B.M."/>
        </authorList>
    </citation>
    <scope>NUCLEOTIDE SEQUENCE [LARGE SCALE GENOMIC DNA]</scope>
    <source>
        <strain evidence="5 6">SAG 241.80</strain>
    </source>
</reference>
<evidence type="ECO:0000256" key="3">
    <source>
        <dbReference type="ARBA" id="ARBA00013252"/>
    </source>
</evidence>
<dbReference type="SUPFAM" id="SSF55248">
    <property type="entry name" value="PCD-like"/>
    <property type="match status" value="1"/>
</dbReference>
<dbReference type="EMBL" id="LHPF02000001">
    <property type="protein sequence ID" value="PSC76700.1"/>
    <property type="molecule type" value="Genomic_DNA"/>
</dbReference>
<evidence type="ECO:0000313" key="5">
    <source>
        <dbReference type="EMBL" id="PSC76700.1"/>
    </source>
</evidence>
<dbReference type="InterPro" id="IPR001533">
    <property type="entry name" value="Pterin_deHydtase"/>
</dbReference>
<dbReference type="InterPro" id="IPR036428">
    <property type="entry name" value="PCD_sf"/>
</dbReference>
<dbReference type="Pfam" id="PF01329">
    <property type="entry name" value="Pterin_4a"/>
    <property type="match status" value="1"/>
</dbReference>
<proteinExistence type="inferred from homology"/>
<keyword evidence="6" id="KW-1185">Reference proteome</keyword>
<dbReference type="EC" id="4.2.1.96" evidence="3"/>
<protein>
    <recommendedName>
        <fullName evidence="3">4a-hydroxytetrahydrobiopterin dehydratase</fullName>
        <ecNumber evidence="3">4.2.1.96</ecNumber>
    </recommendedName>
</protein>
<dbReference type="GO" id="GO:0008124">
    <property type="term" value="F:4-alpha-hydroxytetrahydrobiopterin dehydratase activity"/>
    <property type="evidence" value="ECO:0007669"/>
    <property type="project" value="UniProtKB-EC"/>
</dbReference>
<organism evidence="5 6">
    <name type="scientific">Micractinium conductrix</name>
    <dbReference type="NCBI Taxonomy" id="554055"/>
    <lineage>
        <taxon>Eukaryota</taxon>
        <taxon>Viridiplantae</taxon>
        <taxon>Chlorophyta</taxon>
        <taxon>core chlorophytes</taxon>
        <taxon>Trebouxiophyceae</taxon>
        <taxon>Chlorellales</taxon>
        <taxon>Chlorellaceae</taxon>
        <taxon>Chlorella clade</taxon>
        <taxon>Micractinium</taxon>
    </lineage>
</organism>
<dbReference type="OrthoDB" id="277398at2759"/>
<dbReference type="GO" id="GO:0006729">
    <property type="term" value="P:tetrahydrobiopterin biosynthetic process"/>
    <property type="evidence" value="ECO:0007669"/>
    <property type="project" value="InterPro"/>
</dbReference>
<comment type="similarity">
    <text evidence="2">Belongs to the pterin-4-alpha-carbinolamine dehydratase family.</text>
</comment>
<dbReference type="AlphaFoldDB" id="A0A2P6VRK3"/>
<evidence type="ECO:0000313" key="6">
    <source>
        <dbReference type="Proteomes" id="UP000239649"/>
    </source>
</evidence>
<accession>A0A2P6VRK3</accession>
<keyword evidence="4" id="KW-0456">Lyase</keyword>
<sequence>MQLATGSARLSQQFGALQRTVGAAAQRRCLAAARRGGLQVCAGVNPNAERSLMGEDFGARDATAGEIGSNFGEKVLGNYNTEHVIKPPEAMNEIMGLQSKKCVPCEGGVQALGETDVNRLAKQCAGWRVTKNAAGVDCIQHEWKVRNFRAGLDLFQRIAVIAEEEKHHPDLHLTGYNTVVAEMTTHAANGLTENDFIMAAKINEIEVEDLLPKRKPKFWA</sequence>